<dbReference type="SUPFAM" id="SSF48452">
    <property type="entry name" value="TPR-like"/>
    <property type="match status" value="1"/>
</dbReference>
<keyword evidence="3" id="KW-0804">Transcription</keyword>
<keyword evidence="2" id="KW-0805">Transcription regulation</keyword>
<dbReference type="InterPro" id="IPR051677">
    <property type="entry name" value="AfsR-DnrI-RedD_regulator"/>
</dbReference>
<dbReference type="RefSeq" id="WP_271316770.1">
    <property type="nucleotide sequence ID" value="NZ_JABXJJ020000059.1"/>
</dbReference>
<dbReference type="PANTHER" id="PTHR35807">
    <property type="entry name" value="TRANSCRIPTIONAL REGULATOR REDD-RELATED"/>
    <property type="match status" value="1"/>
</dbReference>
<evidence type="ECO:0000256" key="1">
    <source>
        <dbReference type="ARBA" id="ARBA00023012"/>
    </source>
</evidence>
<protein>
    <submittedName>
        <fullName evidence="7">BTAD domain-containing putative transcriptional regulator</fullName>
    </submittedName>
</protein>
<proteinExistence type="predicted"/>
<keyword evidence="5" id="KW-0472">Membrane</keyword>
<evidence type="ECO:0000256" key="3">
    <source>
        <dbReference type="ARBA" id="ARBA00023163"/>
    </source>
</evidence>
<dbReference type="InterPro" id="IPR036779">
    <property type="entry name" value="LysM_dom_sf"/>
</dbReference>
<dbReference type="Pfam" id="PF03704">
    <property type="entry name" value="BTAD"/>
    <property type="match status" value="1"/>
</dbReference>
<evidence type="ECO:0000256" key="5">
    <source>
        <dbReference type="SAM" id="Phobius"/>
    </source>
</evidence>
<accession>A0AA90KJ17</accession>
<reference evidence="7" key="1">
    <citation type="submission" date="2023-05" db="EMBL/GenBank/DDBJ databases">
        <title>Streptantibioticus silvisoli sp. nov., acidotolerant actinomycetes 1 from pine litter.</title>
        <authorList>
            <person name="Swiecimska M."/>
            <person name="Golinska P."/>
            <person name="Sangal V."/>
            <person name="Wachnowicz B."/>
            <person name="Goodfellow M."/>
        </authorList>
    </citation>
    <scope>NUCLEOTIDE SEQUENCE</scope>
    <source>
        <strain evidence="7">SL13</strain>
    </source>
</reference>
<feature type="region of interest" description="Disordered" evidence="4">
    <location>
        <begin position="355"/>
        <end position="378"/>
    </location>
</feature>
<evidence type="ECO:0000313" key="7">
    <source>
        <dbReference type="EMBL" id="MDI5974025.1"/>
    </source>
</evidence>
<feature type="region of interest" description="Disordered" evidence="4">
    <location>
        <begin position="144"/>
        <end position="166"/>
    </location>
</feature>
<keyword evidence="5" id="KW-0812">Transmembrane</keyword>
<dbReference type="EMBL" id="JABXJJ020000059">
    <property type="protein sequence ID" value="MDI5974025.1"/>
    <property type="molecule type" value="Genomic_DNA"/>
</dbReference>
<keyword evidence="5" id="KW-1133">Transmembrane helix</keyword>
<dbReference type="InterPro" id="IPR005158">
    <property type="entry name" value="BTAD"/>
</dbReference>
<dbReference type="SMART" id="SM01043">
    <property type="entry name" value="BTAD"/>
    <property type="match status" value="1"/>
</dbReference>
<evidence type="ECO:0000256" key="2">
    <source>
        <dbReference type="ARBA" id="ARBA00023015"/>
    </source>
</evidence>
<dbReference type="GO" id="GO:0003677">
    <property type="term" value="F:DNA binding"/>
    <property type="evidence" value="ECO:0007669"/>
    <property type="project" value="TreeGrafter"/>
</dbReference>
<comment type="caution">
    <text evidence="7">The sequence shown here is derived from an EMBL/GenBank/DDBJ whole genome shotgun (WGS) entry which is preliminary data.</text>
</comment>
<feature type="domain" description="LysM" evidence="6">
    <location>
        <begin position="172"/>
        <end position="228"/>
    </location>
</feature>
<dbReference type="Gene3D" id="1.25.40.10">
    <property type="entry name" value="Tetratricopeptide repeat domain"/>
    <property type="match status" value="1"/>
</dbReference>
<evidence type="ECO:0000259" key="6">
    <source>
        <dbReference type="PROSITE" id="PS51782"/>
    </source>
</evidence>
<dbReference type="AlphaFoldDB" id="A0AA90KJ17"/>
<dbReference type="PROSITE" id="PS51782">
    <property type="entry name" value="LYSM"/>
    <property type="match status" value="1"/>
</dbReference>
<organism evidence="7">
    <name type="scientific">Streptantibioticus silvisoli</name>
    <dbReference type="NCBI Taxonomy" id="2705255"/>
    <lineage>
        <taxon>Bacteria</taxon>
        <taxon>Bacillati</taxon>
        <taxon>Actinomycetota</taxon>
        <taxon>Actinomycetes</taxon>
        <taxon>Kitasatosporales</taxon>
        <taxon>Streptomycetaceae</taxon>
        <taxon>Streptantibioticus</taxon>
    </lineage>
</organism>
<keyword evidence="1" id="KW-0902">Two-component regulatory system</keyword>
<dbReference type="Pfam" id="PF01476">
    <property type="entry name" value="LysM"/>
    <property type="match status" value="1"/>
</dbReference>
<feature type="transmembrane region" description="Helical" evidence="5">
    <location>
        <begin position="88"/>
        <end position="110"/>
    </location>
</feature>
<feature type="region of interest" description="Disordered" evidence="4">
    <location>
        <begin position="593"/>
        <end position="619"/>
    </location>
</feature>
<gene>
    <name evidence="7" type="ORF">POF50_032570</name>
</gene>
<sequence length="894" mass="96018">MLLGGVPYLLWLAAGAPWPQHVSSLNELVDRLAAPLTDPLLVQLLTLVGWVCWVAFVCSVIREVAWYASHLPQLLRDRNVHHEHLTSLSVRGSLAALCIGTLVVAVLGLWRPQVVVASAPPPPGQARPQAVAAAPLTVSSVANAVSPQARSGSRGRRPAESGQAENVRVPRTEYVVVEGDTLWDIARVHLGDPLKWPQIYALNRERVQEDGARLRDPDVIRPGWRLALWSGGRPPSDTLAGPVPETPAVPLARNEPARQPDQRPVPTARSPIIAHVASKPRPMERAGTRRAGTRLGPAAVDVGEASLIGITAAAGLLAARRCWAVYRDRRRGREDLTPPAPLSSVVDKAVQAAREAALPPESEGLAARRVPPQRPRSADTVTIGIRDGVEVDFEELAAPGGCVWTGPGAEGAARALLVGVLTAAERRRPGAPRVTAVLPGALADRLLPGLPAQFTALTQFCDTEHAVEAAEQHLIAHARAQEEREFFPATTLPGAEEPVHGTGPEHLLLLTPPDPCTGRLQALARQCRPGALTVLVLSGRFPGAASWHVAADGTATPGEPKQDVGGLRLFHLTEQAGSDVTDMLVAAHGLHPRPRVARPPARESSLVRSEAAAEPEREVDAGAPDRQLAVGLVRPVQNKLVRLHVLGPITLTVRGQADPVGTNLRGEVHEFLALLAAHPGGLLASDIADKLRLDPDADQNALKNLRRAVRRALRAATGFTGQEFVLRHGEFHKLHPDLVETDLEEFTRGLKVAFAEAGPSGLRNGEVEGVREVLAHYRGPFAQGGDYLWADTVREHLATQATDAALRLASHVERAGVPADREVVLVVLERLSQIHPDHERLVQHAIRLYQAVGRHDAARHAYSRLQRHLAELGIEPEPATRALVASRTGTGPRR</sequence>
<feature type="transmembrane region" description="Helical" evidence="5">
    <location>
        <begin position="39"/>
        <end position="67"/>
    </location>
</feature>
<dbReference type="InterPro" id="IPR018392">
    <property type="entry name" value="LysM"/>
</dbReference>
<dbReference type="CDD" id="cd00118">
    <property type="entry name" value="LysM"/>
    <property type="match status" value="1"/>
</dbReference>
<dbReference type="Gene3D" id="3.10.350.10">
    <property type="entry name" value="LysM domain"/>
    <property type="match status" value="1"/>
</dbReference>
<evidence type="ECO:0000256" key="4">
    <source>
        <dbReference type="SAM" id="MobiDB-lite"/>
    </source>
</evidence>
<dbReference type="PANTHER" id="PTHR35807:SF1">
    <property type="entry name" value="TRANSCRIPTIONAL REGULATOR REDD"/>
    <property type="match status" value="1"/>
</dbReference>
<dbReference type="InterPro" id="IPR011990">
    <property type="entry name" value="TPR-like_helical_dom_sf"/>
</dbReference>
<dbReference type="GO" id="GO:0000160">
    <property type="term" value="P:phosphorelay signal transduction system"/>
    <property type="evidence" value="ECO:0007669"/>
    <property type="project" value="UniProtKB-KW"/>
</dbReference>
<name>A0AA90KJ17_9ACTN</name>
<dbReference type="GO" id="GO:0006355">
    <property type="term" value="P:regulation of DNA-templated transcription"/>
    <property type="evidence" value="ECO:0007669"/>
    <property type="project" value="TreeGrafter"/>
</dbReference>